<dbReference type="PROSITE" id="PS00108">
    <property type="entry name" value="PROTEIN_KINASE_ST"/>
    <property type="match status" value="1"/>
</dbReference>
<evidence type="ECO:0000256" key="8">
    <source>
        <dbReference type="ARBA" id="ARBA00047899"/>
    </source>
</evidence>
<feature type="region of interest" description="Disordered" evidence="11">
    <location>
        <begin position="592"/>
        <end position="616"/>
    </location>
</feature>
<dbReference type="Pfam" id="PF00069">
    <property type="entry name" value="Pkinase"/>
    <property type="match status" value="1"/>
</dbReference>
<keyword evidence="4" id="KW-0808">Transferase</keyword>
<dbReference type="GO" id="GO:0004674">
    <property type="term" value="F:protein serine/threonine kinase activity"/>
    <property type="evidence" value="ECO:0007669"/>
    <property type="project" value="UniProtKB-KW"/>
</dbReference>
<organism evidence="13">
    <name type="scientific">Timema poppense</name>
    <name type="common">Walking stick</name>
    <dbReference type="NCBI Taxonomy" id="170557"/>
    <lineage>
        <taxon>Eukaryota</taxon>
        <taxon>Metazoa</taxon>
        <taxon>Ecdysozoa</taxon>
        <taxon>Arthropoda</taxon>
        <taxon>Hexapoda</taxon>
        <taxon>Insecta</taxon>
        <taxon>Pterygota</taxon>
        <taxon>Neoptera</taxon>
        <taxon>Polyneoptera</taxon>
        <taxon>Phasmatodea</taxon>
        <taxon>Timematodea</taxon>
        <taxon>Timematoidea</taxon>
        <taxon>Timematidae</taxon>
        <taxon>Timema</taxon>
    </lineage>
</organism>
<feature type="region of interest" description="Disordered" evidence="11">
    <location>
        <begin position="847"/>
        <end position="954"/>
    </location>
</feature>
<keyword evidence="7" id="KW-0067">ATP-binding</keyword>
<dbReference type="SUPFAM" id="SSF56112">
    <property type="entry name" value="Protein kinase-like (PK-like)"/>
    <property type="match status" value="1"/>
</dbReference>
<dbReference type="Gene3D" id="1.10.510.10">
    <property type="entry name" value="Transferase(Phosphotransferase) domain 1"/>
    <property type="match status" value="1"/>
</dbReference>
<sequence length="954" mass="106267">MSSESSPFIHLFIYGQSAGEAIACCVTVRRVCQSEITYSLFCGPVHRGKYAAVRRCRERATGQQYAAKFLRKRRRSTDLRPEILHEVAVLEACASSPRIVRLHQVFESAHEMILLLELAAGGELQMLLDQDEVPEEKEAKKLMRQILDGLVFLHSINVAHLDIKPQNLVLTAEFPLGEVKLCDLGISRYISPGADIRDILGTPDYVAPEVLNYESISLSTDMWSVGVIMYVLLTGFSPFGGDTKQETFCNISQCRLDFPDDLFEDVSEDAKDLMRKLMVKEPSKRLSAEDCMKHPWFLECDPQPLPRKVPSLLTNIKSCEKVESICANVSPVAGKKLDVYVSQEKTLNLSKLNSKSPAAINSSLTTTTTTFNAREVKTVSNKINTDINVPTVPTSLESISTEFSTGKRVTRNRGSSGMSSFRKNTFKKRMESLKQNYVEESNENNNNNDILTTKQTNDNIIHNITTFSSNGSLDSKTTSSTVENRISSSSTIGRTVNKALAVQTMPVNSLVELNKVDSKKTVVPSREVNLNISNGIRRSNNVQRRPLDKDNLFTFRKCIIIGDSEDESADSVPLQPRPVHCSMNSIGSDSGLGSFSDHSSSDCSSDTVSEMSIDSSSDRSSIISLDDSLMECSYVKVNGRPYPGSSTYSSSYSKARSVWETPASNNKNETLRVTQAWPRESKSTFSKVFTKFNSQLSQEEIRSVRNLQTNLFPSVRRQAPKYAHTSALNHVLITAVSNNDKFPTIKKVDVMREQNGNLVVIREAKPDPNSHVINISVRLKPAGELYKIKISVNFFQSVADNLKIYKEKNNNRDPPFTLPAEINPVPTIENNKTADQISRQGAAVLVTGSSHKNKVMDDRARKEASEKKKREIGEKRQFALQNKSGTRPTLPNPPTSQRGKRGKWGKLGPQKRCNKRSTASSSSSEDEDDHLNFVETDDEDSEIDEDAQCFVSDK</sequence>
<dbReference type="AlphaFoldDB" id="A0A7R9CH38"/>
<feature type="compositionally biased region" description="Acidic residues" evidence="11">
    <location>
        <begin position="924"/>
        <end position="947"/>
    </location>
</feature>
<dbReference type="SMART" id="SM00220">
    <property type="entry name" value="S_TKc"/>
    <property type="match status" value="1"/>
</dbReference>
<feature type="compositionally biased region" description="Basic and acidic residues" evidence="11">
    <location>
        <begin position="854"/>
        <end position="877"/>
    </location>
</feature>
<dbReference type="InterPro" id="IPR000719">
    <property type="entry name" value="Prot_kinase_dom"/>
</dbReference>
<protein>
    <recommendedName>
        <fullName evidence="1">non-specific serine/threonine protein kinase</fullName>
        <ecNumber evidence="1">2.7.11.1</ecNumber>
    </recommendedName>
</protein>
<evidence type="ECO:0000313" key="13">
    <source>
        <dbReference type="EMBL" id="CAD7396527.1"/>
    </source>
</evidence>
<dbReference type="FunFam" id="3.30.200.20:FF:000175">
    <property type="entry name" value="Serine/threonine-protein kinase 17B"/>
    <property type="match status" value="1"/>
</dbReference>
<evidence type="ECO:0000259" key="12">
    <source>
        <dbReference type="PROSITE" id="PS50011"/>
    </source>
</evidence>
<dbReference type="GO" id="GO:0035556">
    <property type="term" value="P:intracellular signal transduction"/>
    <property type="evidence" value="ECO:0007669"/>
    <property type="project" value="TreeGrafter"/>
</dbReference>
<evidence type="ECO:0000256" key="5">
    <source>
        <dbReference type="ARBA" id="ARBA00022741"/>
    </source>
</evidence>
<evidence type="ECO:0000256" key="3">
    <source>
        <dbReference type="ARBA" id="ARBA00022553"/>
    </source>
</evidence>
<proteinExistence type="inferred from homology"/>
<keyword evidence="6" id="KW-0418">Kinase</keyword>
<dbReference type="PROSITE" id="PS50011">
    <property type="entry name" value="PROTEIN_KINASE_DOM"/>
    <property type="match status" value="1"/>
</dbReference>
<dbReference type="GO" id="GO:0005524">
    <property type="term" value="F:ATP binding"/>
    <property type="evidence" value="ECO:0007669"/>
    <property type="project" value="UniProtKB-KW"/>
</dbReference>
<comment type="catalytic activity">
    <reaction evidence="8">
        <text>L-threonyl-[protein] + ATP = O-phospho-L-threonyl-[protein] + ADP + H(+)</text>
        <dbReference type="Rhea" id="RHEA:46608"/>
        <dbReference type="Rhea" id="RHEA-COMP:11060"/>
        <dbReference type="Rhea" id="RHEA-COMP:11605"/>
        <dbReference type="ChEBI" id="CHEBI:15378"/>
        <dbReference type="ChEBI" id="CHEBI:30013"/>
        <dbReference type="ChEBI" id="CHEBI:30616"/>
        <dbReference type="ChEBI" id="CHEBI:61977"/>
        <dbReference type="ChEBI" id="CHEBI:456216"/>
        <dbReference type="EC" id="2.7.11.1"/>
    </reaction>
</comment>
<dbReference type="GO" id="GO:0005634">
    <property type="term" value="C:nucleus"/>
    <property type="evidence" value="ECO:0007669"/>
    <property type="project" value="TreeGrafter"/>
</dbReference>
<dbReference type="Gene3D" id="3.30.200.20">
    <property type="entry name" value="Phosphorylase Kinase, domain 1"/>
    <property type="match status" value="1"/>
</dbReference>
<evidence type="ECO:0000256" key="2">
    <source>
        <dbReference type="ARBA" id="ARBA00022527"/>
    </source>
</evidence>
<dbReference type="FunFam" id="1.10.510.10:FF:000571">
    <property type="entry name" value="Maternal embryonic leucine zipper kinase"/>
    <property type="match status" value="1"/>
</dbReference>
<dbReference type="InterPro" id="IPR008271">
    <property type="entry name" value="Ser/Thr_kinase_AS"/>
</dbReference>
<evidence type="ECO:0000256" key="7">
    <source>
        <dbReference type="ARBA" id="ARBA00022840"/>
    </source>
</evidence>
<evidence type="ECO:0000256" key="11">
    <source>
        <dbReference type="SAM" id="MobiDB-lite"/>
    </source>
</evidence>
<keyword evidence="2" id="KW-0723">Serine/threonine-protein kinase</keyword>
<dbReference type="InterPro" id="IPR011009">
    <property type="entry name" value="Kinase-like_dom_sf"/>
</dbReference>
<dbReference type="EC" id="2.7.11.1" evidence="1"/>
<keyword evidence="3" id="KW-0597">Phosphoprotein</keyword>
<reference evidence="13" key="1">
    <citation type="submission" date="2020-11" db="EMBL/GenBank/DDBJ databases">
        <authorList>
            <person name="Tran Van P."/>
        </authorList>
    </citation>
    <scope>NUCLEOTIDE SEQUENCE</scope>
</reference>
<evidence type="ECO:0000256" key="1">
    <source>
        <dbReference type="ARBA" id="ARBA00012513"/>
    </source>
</evidence>
<dbReference type="PANTHER" id="PTHR24342:SF12">
    <property type="entry name" value="DEATH-ASSOCIATED PROTEIN KINASE RELATED"/>
    <property type="match status" value="1"/>
</dbReference>
<evidence type="ECO:0000256" key="9">
    <source>
        <dbReference type="ARBA" id="ARBA00048679"/>
    </source>
</evidence>
<name>A0A7R9CH38_TIMPO</name>
<dbReference type="GO" id="GO:0043065">
    <property type="term" value="P:positive regulation of apoptotic process"/>
    <property type="evidence" value="ECO:0007669"/>
    <property type="project" value="TreeGrafter"/>
</dbReference>
<dbReference type="PANTHER" id="PTHR24342">
    <property type="entry name" value="SERINE/THREONINE-PROTEIN KINASE 17"/>
    <property type="match status" value="1"/>
</dbReference>
<keyword evidence="5" id="KW-0547">Nucleotide-binding</keyword>
<comment type="catalytic activity">
    <reaction evidence="9">
        <text>L-seryl-[protein] + ATP = O-phospho-L-seryl-[protein] + ADP + H(+)</text>
        <dbReference type="Rhea" id="RHEA:17989"/>
        <dbReference type="Rhea" id="RHEA-COMP:9863"/>
        <dbReference type="Rhea" id="RHEA-COMP:11604"/>
        <dbReference type="ChEBI" id="CHEBI:15378"/>
        <dbReference type="ChEBI" id="CHEBI:29999"/>
        <dbReference type="ChEBI" id="CHEBI:30616"/>
        <dbReference type="ChEBI" id="CHEBI:83421"/>
        <dbReference type="ChEBI" id="CHEBI:456216"/>
        <dbReference type="EC" id="2.7.11.1"/>
    </reaction>
</comment>
<feature type="domain" description="Protein kinase" evidence="12">
    <location>
        <begin position="39"/>
        <end position="297"/>
    </location>
</feature>
<gene>
    <name evidence="13" type="ORF">TPSB3V08_LOCUS719</name>
</gene>
<evidence type="ECO:0000256" key="4">
    <source>
        <dbReference type="ARBA" id="ARBA00022679"/>
    </source>
</evidence>
<evidence type="ECO:0000256" key="6">
    <source>
        <dbReference type="ARBA" id="ARBA00022777"/>
    </source>
</evidence>
<accession>A0A7R9CH38</accession>
<evidence type="ECO:0000256" key="10">
    <source>
        <dbReference type="ARBA" id="ARBA00060827"/>
    </source>
</evidence>
<comment type="similarity">
    <text evidence="10">Belongs to the protein kinase superfamily. CAMK Ser/Thr protein kinase family. DAP kinase subfamily.</text>
</comment>
<feature type="compositionally biased region" description="Polar residues" evidence="11">
    <location>
        <begin position="879"/>
        <end position="889"/>
    </location>
</feature>
<dbReference type="EMBL" id="OD000229">
    <property type="protein sequence ID" value="CAD7396527.1"/>
    <property type="molecule type" value="Genomic_DNA"/>
</dbReference>